<evidence type="ECO:0000313" key="1">
    <source>
        <dbReference type="EMBL" id="CAG5120701.1"/>
    </source>
</evidence>
<gene>
    <name evidence="1" type="ORF">CUNI_LOCUS6259</name>
</gene>
<dbReference type="InterPro" id="IPR036383">
    <property type="entry name" value="TSP1_rpt_sf"/>
</dbReference>
<organism evidence="1 2">
    <name type="scientific">Candidula unifasciata</name>
    <dbReference type="NCBI Taxonomy" id="100452"/>
    <lineage>
        <taxon>Eukaryota</taxon>
        <taxon>Metazoa</taxon>
        <taxon>Spiralia</taxon>
        <taxon>Lophotrochozoa</taxon>
        <taxon>Mollusca</taxon>
        <taxon>Gastropoda</taxon>
        <taxon>Heterobranchia</taxon>
        <taxon>Euthyneura</taxon>
        <taxon>Panpulmonata</taxon>
        <taxon>Eupulmonata</taxon>
        <taxon>Stylommatophora</taxon>
        <taxon>Helicina</taxon>
        <taxon>Helicoidea</taxon>
        <taxon>Geomitridae</taxon>
        <taxon>Candidula</taxon>
    </lineage>
</organism>
<dbReference type="Pfam" id="PF00090">
    <property type="entry name" value="TSP_1"/>
    <property type="match status" value="1"/>
</dbReference>
<dbReference type="InterPro" id="IPR000884">
    <property type="entry name" value="TSP1_rpt"/>
</dbReference>
<evidence type="ECO:0000313" key="2">
    <source>
        <dbReference type="Proteomes" id="UP000678393"/>
    </source>
</evidence>
<keyword evidence="2" id="KW-1185">Reference proteome</keyword>
<proteinExistence type="predicted"/>
<accession>A0A8S3YZJ4</accession>
<comment type="caution">
    <text evidence="1">The sequence shown here is derived from an EMBL/GenBank/DDBJ whole genome shotgun (WGS) entry which is preliminary data.</text>
</comment>
<dbReference type="PROSITE" id="PS50092">
    <property type="entry name" value="TSP1"/>
    <property type="match status" value="1"/>
</dbReference>
<name>A0A8S3YZJ4_9EUPU</name>
<dbReference type="Gene3D" id="2.20.100.10">
    <property type="entry name" value="Thrombospondin type-1 (TSP1) repeat"/>
    <property type="match status" value="1"/>
</dbReference>
<dbReference type="EMBL" id="CAJHNH020000954">
    <property type="protein sequence ID" value="CAG5120701.1"/>
    <property type="molecule type" value="Genomic_DNA"/>
</dbReference>
<protein>
    <submittedName>
        <fullName evidence="1">Uncharacterized protein</fullName>
    </submittedName>
</protein>
<dbReference type="OrthoDB" id="6163237at2759"/>
<reference evidence="1" key="1">
    <citation type="submission" date="2021-04" db="EMBL/GenBank/DDBJ databases">
        <authorList>
            <consortium name="Molecular Ecology Group"/>
        </authorList>
    </citation>
    <scope>NUCLEOTIDE SEQUENCE</scope>
</reference>
<sequence>MTSSSTTEITDMPISEVSVTPISFMPQFALPFTVNLKHSDGDKKHERSLEANTVPVTDLGLDIRNFDDAANETSSPSLHNVTNQSEVEEINATEHNQLPSSLMLNSSYGDLTDTNNTTNTISLSNLHNISGQGGVKNTEQTGMPGSVMLNSSDDNVTTVEEIGNITKDNNAIKLIIAQSSNNTNQEFNKALKTFMTNSSYRSKTVASNQTVIGSRKPDQGQKTITDYFENNANVEEVAGDLDVTVKSTDLQDVDDKVLTEQPETSEGIQVEVKGHTVEPAEPFAFIEKDETKAPTEYQYTWGEWSECSLTCGVGQKFRTNRCGGDLPCTGIKASSETEVCSIKDEC</sequence>
<dbReference type="Proteomes" id="UP000678393">
    <property type="component" value="Unassembled WGS sequence"/>
</dbReference>
<dbReference type="SUPFAM" id="SSF82895">
    <property type="entry name" value="TSP-1 type 1 repeat"/>
    <property type="match status" value="1"/>
</dbReference>
<dbReference type="AlphaFoldDB" id="A0A8S3YZJ4"/>